<protein>
    <submittedName>
        <fullName evidence="1">Uncharacterized protein</fullName>
    </submittedName>
</protein>
<reference evidence="1" key="1">
    <citation type="submission" date="2022-07" db="EMBL/GenBank/DDBJ databases">
        <authorList>
            <person name="Criscuolo A."/>
        </authorList>
    </citation>
    <scope>NUCLEOTIDE SEQUENCE</scope>
    <source>
        <strain evidence="1">CIP111854</strain>
    </source>
</reference>
<sequence length="361" mass="42491">MSILFPNESFHSLLLRYYLREANYTKILKGVISARGYWRNPSHLDIPDFISNLPDEQRFELVKETLIVNDNIYRKDTDLFIFNVIGGHYQGANPLCFSDMRIFRNGYLNFSINRNIYYCYHCIINSIEAFGVGYFKKEWITEGNHYCKEHKVILNKLTIEKGESAIDKIIQTLSGKIPPPEKNIDISTPSKKNNSLLKEYLPISTHCLWNETISFIQYFIINTFKQYELQNINNEYKRAFKTISTPKGQLKFLKYSDEVSLIKFMVNNFYIELGNLIYNNARLVTSDRVMHDGSRIKYCSFKLVQAKCDSCIEEPSECLNSLKVDFDMDEERDIRLIKKGHLRLLNKRKYKLANNDEPKMY</sequence>
<dbReference type="RefSeq" id="WP_261627199.1">
    <property type="nucleotide sequence ID" value="NZ_CAMAPC010000033.1"/>
</dbReference>
<proteinExistence type="predicted"/>
<dbReference type="EMBL" id="CAMAPC010000033">
    <property type="protein sequence ID" value="CAH9067398.1"/>
    <property type="molecule type" value="Genomic_DNA"/>
</dbReference>
<evidence type="ECO:0000313" key="2">
    <source>
        <dbReference type="Proteomes" id="UP001152467"/>
    </source>
</evidence>
<comment type="caution">
    <text evidence="1">The sequence shown here is derived from an EMBL/GenBank/DDBJ whole genome shotgun (WGS) entry which is preliminary data.</text>
</comment>
<name>A0A9W4R554_9GAMM</name>
<dbReference type="AlphaFoldDB" id="A0A9W4R554"/>
<organism evidence="1 2">
    <name type="scientific">Pseudoalteromonas holothuriae</name>
    <dbReference type="NCBI Taxonomy" id="2963714"/>
    <lineage>
        <taxon>Bacteria</taxon>
        <taxon>Pseudomonadati</taxon>
        <taxon>Pseudomonadota</taxon>
        <taxon>Gammaproteobacteria</taxon>
        <taxon>Alteromonadales</taxon>
        <taxon>Pseudoalteromonadaceae</taxon>
        <taxon>Pseudoalteromonas</taxon>
    </lineage>
</organism>
<accession>A0A9W4R554</accession>
<keyword evidence="2" id="KW-1185">Reference proteome</keyword>
<gene>
    <name evidence="1" type="ORF">PSECIP111854_04096</name>
</gene>
<evidence type="ECO:0000313" key="1">
    <source>
        <dbReference type="EMBL" id="CAH9067398.1"/>
    </source>
</evidence>
<dbReference type="Proteomes" id="UP001152467">
    <property type="component" value="Unassembled WGS sequence"/>
</dbReference>